<keyword evidence="1" id="KW-0472">Membrane</keyword>
<dbReference type="AlphaFoldDB" id="A0AAW6DIB9"/>
<organism evidence="2 3">
    <name type="scientific">Mediterraneibacter gnavus</name>
    <name type="common">Ruminococcus gnavus</name>
    <dbReference type="NCBI Taxonomy" id="33038"/>
    <lineage>
        <taxon>Bacteria</taxon>
        <taxon>Bacillati</taxon>
        <taxon>Bacillota</taxon>
        <taxon>Clostridia</taxon>
        <taxon>Lachnospirales</taxon>
        <taxon>Lachnospiraceae</taxon>
        <taxon>Mediterraneibacter</taxon>
    </lineage>
</organism>
<proteinExistence type="predicted"/>
<evidence type="ECO:0000256" key="1">
    <source>
        <dbReference type="SAM" id="Phobius"/>
    </source>
</evidence>
<accession>A0AAW6DIB9</accession>
<name>A0AAW6DIB9_MEDGN</name>
<dbReference type="EMBL" id="JAQMLA010000065">
    <property type="protein sequence ID" value="MDB8688138.1"/>
    <property type="molecule type" value="Genomic_DNA"/>
</dbReference>
<evidence type="ECO:0000313" key="2">
    <source>
        <dbReference type="EMBL" id="MDB8688138.1"/>
    </source>
</evidence>
<keyword evidence="1" id="KW-0812">Transmembrane</keyword>
<reference evidence="2" key="1">
    <citation type="submission" date="2023-01" db="EMBL/GenBank/DDBJ databases">
        <title>Human gut microbiome strain richness.</title>
        <authorList>
            <person name="Chen-Liaw A."/>
        </authorList>
    </citation>
    <scope>NUCLEOTIDE SEQUENCE</scope>
    <source>
        <strain evidence="2">RTP21484st1_H11_RTP21484_190118</strain>
    </source>
</reference>
<gene>
    <name evidence="2" type="ORF">PNW85_15990</name>
</gene>
<evidence type="ECO:0000313" key="3">
    <source>
        <dbReference type="Proteomes" id="UP001212160"/>
    </source>
</evidence>
<feature type="transmembrane region" description="Helical" evidence="1">
    <location>
        <begin position="7"/>
        <end position="26"/>
    </location>
</feature>
<dbReference type="RefSeq" id="WP_272108124.1">
    <property type="nucleotide sequence ID" value="NZ_JAQMLA010000065.1"/>
</dbReference>
<keyword evidence="1" id="KW-1133">Transmembrane helix</keyword>
<sequence length="64" mass="7249">MKDKNILICVGIIIYIAMSGIDRFVYHIPNIIYIPVAILGIALILIGFSKINLNKKISIYRTEN</sequence>
<dbReference type="Proteomes" id="UP001212160">
    <property type="component" value="Unassembled WGS sequence"/>
</dbReference>
<protein>
    <submittedName>
        <fullName evidence="2">Uncharacterized protein</fullName>
    </submittedName>
</protein>
<feature type="transmembrane region" description="Helical" evidence="1">
    <location>
        <begin position="32"/>
        <end position="51"/>
    </location>
</feature>
<comment type="caution">
    <text evidence="2">The sequence shown here is derived from an EMBL/GenBank/DDBJ whole genome shotgun (WGS) entry which is preliminary data.</text>
</comment>